<dbReference type="KEGG" id="blac:94349605"/>
<accession>A0A976IBZ4</accession>
<sequence length="111" mass="12954">MKKELSTASAFTAELSHRLSAIYQSPAQERIHYLEGRLVELMEELKSLKTKNKHLNFEVDKRDNLISKCRNDLIRAYETSMQTRADMLELLQNLHDSDLDLDTQETKTVEE</sequence>
<organism evidence="2 3">
    <name type="scientific">Bremia lactucae</name>
    <name type="common">Lettuce downy mildew</name>
    <dbReference type="NCBI Taxonomy" id="4779"/>
    <lineage>
        <taxon>Eukaryota</taxon>
        <taxon>Sar</taxon>
        <taxon>Stramenopiles</taxon>
        <taxon>Oomycota</taxon>
        <taxon>Peronosporomycetes</taxon>
        <taxon>Peronosporales</taxon>
        <taxon>Peronosporaceae</taxon>
        <taxon>Bremia</taxon>
    </lineage>
</organism>
<keyword evidence="1" id="KW-0175">Coiled coil</keyword>
<dbReference type="GeneID" id="94349605"/>
<dbReference type="AlphaFoldDB" id="A0A976IBZ4"/>
<name>A0A976IBZ4_BRELC</name>
<keyword evidence="3" id="KW-1185">Reference proteome</keyword>
<evidence type="ECO:0000256" key="1">
    <source>
        <dbReference type="SAM" id="Coils"/>
    </source>
</evidence>
<feature type="coiled-coil region" evidence="1">
    <location>
        <begin position="31"/>
        <end position="58"/>
    </location>
</feature>
<dbReference type="OrthoDB" id="102268at2759"/>
<gene>
    <name evidence="2" type="ORF">CCR75_005860</name>
</gene>
<evidence type="ECO:0000313" key="3">
    <source>
        <dbReference type="Proteomes" id="UP000294530"/>
    </source>
</evidence>
<reference evidence="2 3" key="1">
    <citation type="journal article" date="2021" name="Genome Biol.">
        <title>AFLAP: assembly-free linkage analysis pipeline using k-mers from genome sequencing data.</title>
        <authorList>
            <person name="Fletcher K."/>
            <person name="Zhang L."/>
            <person name="Gil J."/>
            <person name="Han R."/>
            <person name="Cavanaugh K."/>
            <person name="Michelmore R."/>
        </authorList>
    </citation>
    <scope>NUCLEOTIDE SEQUENCE [LARGE SCALE GENOMIC DNA]</scope>
    <source>
        <strain evidence="2 3">SF5</strain>
    </source>
</reference>
<protein>
    <submittedName>
        <fullName evidence="2">Uncharacterized protein</fullName>
    </submittedName>
</protein>
<dbReference type="RefSeq" id="XP_067815726.1">
    <property type="nucleotide sequence ID" value="XM_067963934.1"/>
</dbReference>
<dbReference type="EMBL" id="SHOA02000008">
    <property type="protein sequence ID" value="TDH66227.1"/>
    <property type="molecule type" value="Genomic_DNA"/>
</dbReference>
<dbReference type="Proteomes" id="UP000294530">
    <property type="component" value="Unassembled WGS sequence"/>
</dbReference>
<comment type="caution">
    <text evidence="2">The sequence shown here is derived from an EMBL/GenBank/DDBJ whole genome shotgun (WGS) entry which is preliminary data.</text>
</comment>
<proteinExistence type="predicted"/>
<evidence type="ECO:0000313" key="2">
    <source>
        <dbReference type="EMBL" id="TDH66227.1"/>
    </source>
</evidence>